<dbReference type="Gene3D" id="3.20.20.370">
    <property type="entry name" value="Glycoside hydrolase/deacetylase"/>
    <property type="match status" value="1"/>
</dbReference>
<evidence type="ECO:0000313" key="4">
    <source>
        <dbReference type="EMBL" id="GAA3632201.1"/>
    </source>
</evidence>
<dbReference type="SUPFAM" id="SSF88713">
    <property type="entry name" value="Glycoside hydrolase/deacetylase"/>
    <property type="match status" value="1"/>
</dbReference>
<gene>
    <name evidence="4" type="ORF">GCM10022200_13860</name>
</gene>
<dbReference type="InterPro" id="IPR002509">
    <property type="entry name" value="NODB_dom"/>
</dbReference>
<evidence type="ECO:0000259" key="3">
    <source>
        <dbReference type="PROSITE" id="PS51677"/>
    </source>
</evidence>
<dbReference type="PROSITE" id="PS51677">
    <property type="entry name" value="NODB"/>
    <property type="match status" value="1"/>
</dbReference>
<dbReference type="InterPro" id="IPR011330">
    <property type="entry name" value="Glyco_hydro/deAcase_b/a-brl"/>
</dbReference>
<feature type="domain" description="NodB homology" evidence="3">
    <location>
        <begin position="297"/>
        <end position="470"/>
    </location>
</feature>
<proteinExistence type="predicted"/>
<dbReference type="PANTHER" id="PTHR10587:SF133">
    <property type="entry name" value="CHITIN DEACETYLASE 1-RELATED"/>
    <property type="match status" value="1"/>
</dbReference>
<evidence type="ECO:0000256" key="1">
    <source>
        <dbReference type="ARBA" id="ARBA00022723"/>
    </source>
</evidence>
<reference evidence="5" key="1">
    <citation type="journal article" date="2019" name="Int. J. Syst. Evol. Microbiol.">
        <title>The Global Catalogue of Microorganisms (GCM) 10K type strain sequencing project: providing services to taxonomists for standard genome sequencing and annotation.</title>
        <authorList>
            <consortium name="The Broad Institute Genomics Platform"/>
            <consortium name="The Broad Institute Genome Sequencing Center for Infectious Disease"/>
            <person name="Wu L."/>
            <person name="Ma J."/>
        </authorList>
    </citation>
    <scope>NUCLEOTIDE SEQUENCE [LARGE SCALE GENOMIC DNA]</scope>
    <source>
        <strain evidence="5">JCM 16544</strain>
    </source>
</reference>
<keyword evidence="1" id="KW-0479">Metal-binding</keyword>
<evidence type="ECO:0000256" key="2">
    <source>
        <dbReference type="ARBA" id="ARBA00022801"/>
    </source>
</evidence>
<comment type="caution">
    <text evidence="4">The sequence shown here is derived from an EMBL/GenBank/DDBJ whole genome shotgun (WGS) entry which is preliminary data.</text>
</comment>
<dbReference type="PANTHER" id="PTHR10587">
    <property type="entry name" value="GLYCOSYL TRANSFERASE-RELATED"/>
    <property type="match status" value="1"/>
</dbReference>
<organism evidence="4 5">
    <name type="scientific">Microbacterium awajiense</name>
    <dbReference type="NCBI Taxonomy" id="415214"/>
    <lineage>
        <taxon>Bacteria</taxon>
        <taxon>Bacillati</taxon>
        <taxon>Actinomycetota</taxon>
        <taxon>Actinomycetes</taxon>
        <taxon>Micrococcales</taxon>
        <taxon>Microbacteriaceae</taxon>
        <taxon>Microbacterium</taxon>
    </lineage>
</organism>
<keyword evidence="2" id="KW-0378">Hydrolase</keyword>
<keyword evidence="5" id="KW-1185">Reference proteome</keyword>
<accession>A0ABP7AH67</accession>
<name>A0ABP7AH67_9MICO</name>
<evidence type="ECO:0000313" key="5">
    <source>
        <dbReference type="Proteomes" id="UP001501697"/>
    </source>
</evidence>
<dbReference type="Pfam" id="PF01522">
    <property type="entry name" value="Polysacc_deac_1"/>
    <property type="match status" value="1"/>
</dbReference>
<dbReference type="Proteomes" id="UP001501697">
    <property type="component" value="Unassembled WGS sequence"/>
</dbReference>
<sequence length="490" mass="49991">MPPPWPVVADVRVVEPPAPVDLAHAPVVAASVTPVRLRDDSARVQARTLFLPGVGAFNAAVEDQLREGLHGAAQASGTRYTPTVFPRGAGLGDRLCVAGSTGLPAADVLTDPALGPAGGAGTALVCDVVAAADTFLGLRVRIVSGSAEEVASDIAVITYGDAATGEAVSAAGLWAEGAADTLSADIVDAVRRDAGALSLAPPSAGDDAQLEAIRAALTTTVPTAAGLAFTIAPGFSAPELTALGVVATTVPLTVEVPAAVAAELVSPFGARMLEAGARAYAVPARVGAGWTDCSLTPCVAVTYDDGPSRFTPGILDELNARGAVATFFALGQYAAGGRDTLRRMTAEGHEVENHTWNHPNLTDLTAEQVASQIDSTTVALEAASGQAVRVFRPPYGEFDASTLAAAGMAAILWDVDTSDYQHPSADVLVARAVDPPRPGSIVLVHDIHESTAVATPRIIDGLLDRGFTLVTVSQLFDGSLPTSGAWRRAP</sequence>
<dbReference type="EMBL" id="BAAAYU010000005">
    <property type="protein sequence ID" value="GAA3632201.1"/>
    <property type="molecule type" value="Genomic_DNA"/>
</dbReference>
<protein>
    <recommendedName>
        <fullName evidence="3">NodB homology domain-containing protein</fullName>
    </recommendedName>
</protein>
<dbReference type="InterPro" id="IPR050248">
    <property type="entry name" value="Polysacc_deacetylase_ArnD"/>
</dbReference>